<keyword evidence="1" id="KW-1133">Transmembrane helix</keyword>
<feature type="transmembrane region" description="Helical" evidence="1">
    <location>
        <begin position="37"/>
        <end position="59"/>
    </location>
</feature>
<feature type="transmembrane region" description="Helical" evidence="1">
    <location>
        <begin position="171"/>
        <end position="192"/>
    </location>
</feature>
<reference evidence="2 3" key="1">
    <citation type="submission" date="2017-04" db="EMBL/GenBank/DDBJ databases">
        <authorList>
            <person name="Afonso C.L."/>
            <person name="Miller P.J."/>
            <person name="Scott M.A."/>
            <person name="Spackman E."/>
            <person name="Goraichik I."/>
            <person name="Dimitrov K.M."/>
            <person name="Suarez D.L."/>
            <person name="Swayne D.E."/>
        </authorList>
    </citation>
    <scope>NUCLEOTIDE SEQUENCE [LARGE SCALE GENOMIC DNA]</scope>
    <source>
        <strain evidence="2 3">N3/975</strain>
    </source>
</reference>
<keyword evidence="1" id="KW-0812">Transmembrane</keyword>
<sequence>MELWLPKWSEMYLHVKWFTKDHTWIPQPMSQVINTSFLFWLGFTVIVLLLLAFFHDTLERIPFIRRIHEWLNLLKKQGQLILRIGLGLGLLLQLSTGTYLSPEFTPEAHWVDIVLIAAIAGLLHRKTLFISSTAILLLYIHATLVYGIFHTLDYLFYPGIVYYLYVCTTRWRATAAPILYISTGLSLAWLAMEKLTIAKLAHSLMHDYGIPTLGFSVEDFVLISAFIEMGLAWSFIVGFMNRFTSILLTGVFLMTTMVFGIKEIIGHTIIHTLLIMFLIEGSGDYKTPFQFHRSSILRGLFVAVNFCIFLFGLMALYIWMGQAAMACH</sequence>
<keyword evidence="1" id="KW-0472">Membrane</keyword>
<name>A0A1X7HSN4_9BACL</name>
<feature type="transmembrane region" description="Helical" evidence="1">
    <location>
        <begin position="213"/>
        <end position="240"/>
    </location>
</feature>
<feature type="transmembrane region" description="Helical" evidence="1">
    <location>
        <begin position="136"/>
        <end position="165"/>
    </location>
</feature>
<feature type="transmembrane region" description="Helical" evidence="1">
    <location>
        <begin position="300"/>
        <end position="320"/>
    </location>
</feature>
<evidence type="ECO:0000313" key="2">
    <source>
        <dbReference type="EMBL" id="SMF91766.1"/>
    </source>
</evidence>
<evidence type="ECO:0000313" key="3">
    <source>
        <dbReference type="Proteomes" id="UP000192940"/>
    </source>
</evidence>
<accession>A0A1X7HSN4</accession>
<proteinExistence type="predicted"/>
<dbReference type="RefSeq" id="WP_208916155.1">
    <property type="nucleotide sequence ID" value="NZ_LT840184.1"/>
</dbReference>
<dbReference type="Proteomes" id="UP000192940">
    <property type="component" value="Chromosome I"/>
</dbReference>
<dbReference type="AlphaFoldDB" id="A0A1X7HSN4"/>
<keyword evidence="3" id="KW-1185">Reference proteome</keyword>
<feature type="transmembrane region" description="Helical" evidence="1">
    <location>
        <begin position="80"/>
        <end position="102"/>
    </location>
</feature>
<gene>
    <name evidence="2" type="ORF">SAMN05661091_5564</name>
</gene>
<evidence type="ECO:0000256" key="1">
    <source>
        <dbReference type="SAM" id="Phobius"/>
    </source>
</evidence>
<organism evidence="2 3">
    <name type="scientific">Paenibacillus uliginis N3/975</name>
    <dbReference type="NCBI Taxonomy" id="1313296"/>
    <lineage>
        <taxon>Bacteria</taxon>
        <taxon>Bacillati</taxon>
        <taxon>Bacillota</taxon>
        <taxon>Bacilli</taxon>
        <taxon>Bacillales</taxon>
        <taxon>Paenibacillaceae</taxon>
        <taxon>Paenibacillus</taxon>
    </lineage>
</organism>
<protein>
    <recommendedName>
        <fullName evidence="4">DoxX protein</fullName>
    </recommendedName>
</protein>
<evidence type="ECO:0008006" key="4">
    <source>
        <dbReference type="Google" id="ProtNLM"/>
    </source>
</evidence>
<feature type="transmembrane region" description="Helical" evidence="1">
    <location>
        <begin position="246"/>
        <end position="279"/>
    </location>
</feature>
<dbReference type="EMBL" id="LT840184">
    <property type="protein sequence ID" value="SMF91766.1"/>
    <property type="molecule type" value="Genomic_DNA"/>
</dbReference>